<dbReference type="Gene3D" id="3.10.620.30">
    <property type="match status" value="1"/>
</dbReference>
<proteinExistence type="predicted"/>
<keyword evidence="1" id="KW-1133">Transmembrane helix</keyword>
<evidence type="ECO:0000313" key="4">
    <source>
        <dbReference type="EMBL" id="OGM32803.1"/>
    </source>
</evidence>
<feature type="signal peptide" evidence="2">
    <location>
        <begin position="1"/>
        <end position="20"/>
    </location>
</feature>
<dbReference type="InterPro" id="IPR038765">
    <property type="entry name" value="Papain-like_cys_pep_sf"/>
</dbReference>
<evidence type="ECO:0000256" key="2">
    <source>
        <dbReference type="SAM" id="SignalP"/>
    </source>
</evidence>
<organism evidence="4 5">
    <name type="scientific">Candidatus Woesebacteria bacterium RIFCSPHIGHO2_01_FULL_44_21</name>
    <dbReference type="NCBI Taxonomy" id="1802503"/>
    <lineage>
        <taxon>Bacteria</taxon>
        <taxon>Candidatus Woeseibacteriota</taxon>
    </lineage>
</organism>
<keyword evidence="2" id="KW-0732">Signal</keyword>
<dbReference type="SMART" id="SM00460">
    <property type="entry name" value="TGc"/>
    <property type="match status" value="1"/>
</dbReference>
<dbReference type="Pfam" id="PF01841">
    <property type="entry name" value="Transglut_core"/>
    <property type="match status" value="1"/>
</dbReference>
<dbReference type="PANTHER" id="PTHR33490">
    <property type="entry name" value="BLR5614 PROTEIN-RELATED"/>
    <property type="match status" value="1"/>
</dbReference>
<evidence type="ECO:0000259" key="3">
    <source>
        <dbReference type="SMART" id="SM00460"/>
    </source>
</evidence>
<keyword evidence="1" id="KW-0472">Membrane</keyword>
<feature type="chain" id="PRO_5009533847" description="Transglutaminase-like domain-containing protein" evidence="2">
    <location>
        <begin position="21"/>
        <end position="588"/>
    </location>
</feature>
<name>A0A1F7YZK8_9BACT</name>
<comment type="caution">
    <text evidence="4">The sequence shown here is derived from an EMBL/GenBank/DDBJ whole genome shotgun (WGS) entry which is preliminary data.</text>
</comment>
<protein>
    <recommendedName>
        <fullName evidence="3">Transglutaminase-like domain-containing protein</fullName>
    </recommendedName>
</protein>
<keyword evidence="1" id="KW-0812">Transmembrane</keyword>
<dbReference type="SUPFAM" id="SSF54001">
    <property type="entry name" value="Cysteine proteinases"/>
    <property type="match status" value="1"/>
</dbReference>
<dbReference type="InterPro" id="IPR002931">
    <property type="entry name" value="Transglutaminase-like"/>
</dbReference>
<evidence type="ECO:0000256" key="1">
    <source>
        <dbReference type="SAM" id="Phobius"/>
    </source>
</evidence>
<dbReference type="AlphaFoldDB" id="A0A1F7YZK8"/>
<dbReference type="PANTHER" id="PTHR33490:SF6">
    <property type="entry name" value="SLL1049 PROTEIN"/>
    <property type="match status" value="1"/>
</dbReference>
<dbReference type="Proteomes" id="UP000178870">
    <property type="component" value="Unassembled WGS sequence"/>
</dbReference>
<dbReference type="EMBL" id="MGGP01000012">
    <property type="protein sequence ID" value="OGM32803.1"/>
    <property type="molecule type" value="Genomic_DNA"/>
</dbReference>
<evidence type="ECO:0000313" key="5">
    <source>
        <dbReference type="Proteomes" id="UP000178870"/>
    </source>
</evidence>
<reference evidence="4 5" key="1">
    <citation type="journal article" date="2016" name="Nat. Commun.">
        <title>Thousands of microbial genomes shed light on interconnected biogeochemical processes in an aquifer system.</title>
        <authorList>
            <person name="Anantharaman K."/>
            <person name="Brown C.T."/>
            <person name="Hug L.A."/>
            <person name="Sharon I."/>
            <person name="Castelle C.J."/>
            <person name="Probst A.J."/>
            <person name="Thomas B.C."/>
            <person name="Singh A."/>
            <person name="Wilkins M.J."/>
            <person name="Karaoz U."/>
            <person name="Brodie E.L."/>
            <person name="Williams K.H."/>
            <person name="Hubbard S.S."/>
            <person name="Banfield J.F."/>
        </authorList>
    </citation>
    <scope>NUCLEOTIDE SEQUENCE [LARGE SCALE GENOMIC DNA]</scope>
</reference>
<feature type="domain" description="Transglutaminase-like" evidence="3">
    <location>
        <begin position="335"/>
        <end position="406"/>
    </location>
</feature>
<feature type="transmembrane region" description="Helical" evidence="1">
    <location>
        <begin position="566"/>
        <end position="584"/>
    </location>
</feature>
<accession>A0A1F7YZK8</accession>
<gene>
    <name evidence="4" type="ORF">A2803_05645</name>
</gene>
<sequence>MKKFIAVFFLLILSPKIAYATDDFLVSGEATYEVDGSATKVTQEISITNATTEVHATDFTLSLKGAEVSQARAFTEDGELEVELTKGDVVKLKVLFDESIVGEGNSQNFTIEYLDASVVRVSGDVTEVSIPKLATETFDTYLIRLKVPNSFGAHSYMSPPPDNELGTGGFTTYYFDKAVVTLGVSAAFGKFQVFSFDLTYHLQNPLALPTEMEVALPPDTSFQKIFYQSVSPKPDNILVDPDGNWLAVYNLHARERLDVRAIGVVQVFASPWRQFASNSPLEGSVYWQVEDPKVVEIANGLASPKEIYDYVVNTLNYNYEKVTTGSKRLGALSALENPAESICTEFTDLFIALARAKGIPAREVNGYAYTDNTSLRPLALVADVLHAWPEYWDSERDLWVPVDPTWGKTTGGVDYFTKLDMRHINFVMHGVSPELPIPPGSYKLGANPQKDVFVALGELPQNTSSIPAISISQRGSLPFQGLVLVAEIENPGPAALYDQKVELFFDSAKKYESNLTTLLPYEKRILEFTVPYGFLGSSMPETAELYVGNAREEFATNKNPALARDVIAISLTVVFCVAGVVIYIRRRK</sequence>